<organism evidence="2 3">
    <name type="scientific">Triangularia setosa</name>
    <dbReference type="NCBI Taxonomy" id="2587417"/>
    <lineage>
        <taxon>Eukaryota</taxon>
        <taxon>Fungi</taxon>
        <taxon>Dikarya</taxon>
        <taxon>Ascomycota</taxon>
        <taxon>Pezizomycotina</taxon>
        <taxon>Sordariomycetes</taxon>
        <taxon>Sordariomycetidae</taxon>
        <taxon>Sordariales</taxon>
        <taxon>Podosporaceae</taxon>
        <taxon>Triangularia</taxon>
    </lineage>
</organism>
<protein>
    <submittedName>
        <fullName evidence="2">Uncharacterized protein</fullName>
    </submittedName>
</protein>
<name>A0AAN6VXF1_9PEZI</name>
<evidence type="ECO:0000313" key="3">
    <source>
        <dbReference type="Proteomes" id="UP001302321"/>
    </source>
</evidence>
<reference evidence="2" key="1">
    <citation type="journal article" date="2023" name="Mol. Phylogenet. Evol.">
        <title>Genome-scale phylogeny and comparative genomics of the fungal order Sordariales.</title>
        <authorList>
            <person name="Hensen N."/>
            <person name="Bonometti L."/>
            <person name="Westerberg I."/>
            <person name="Brannstrom I.O."/>
            <person name="Guillou S."/>
            <person name="Cros-Aarteil S."/>
            <person name="Calhoun S."/>
            <person name="Haridas S."/>
            <person name="Kuo A."/>
            <person name="Mondo S."/>
            <person name="Pangilinan J."/>
            <person name="Riley R."/>
            <person name="LaButti K."/>
            <person name="Andreopoulos B."/>
            <person name="Lipzen A."/>
            <person name="Chen C."/>
            <person name="Yan M."/>
            <person name="Daum C."/>
            <person name="Ng V."/>
            <person name="Clum A."/>
            <person name="Steindorff A."/>
            <person name="Ohm R.A."/>
            <person name="Martin F."/>
            <person name="Silar P."/>
            <person name="Natvig D.O."/>
            <person name="Lalanne C."/>
            <person name="Gautier V."/>
            <person name="Ament-Velasquez S.L."/>
            <person name="Kruys A."/>
            <person name="Hutchinson M.I."/>
            <person name="Powell A.J."/>
            <person name="Barry K."/>
            <person name="Miller A.N."/>
            <person name="Grigoriev I.V."/>
            <person name="Debuchy R."/>
            <person name="Gladieux P."/>
            <person name="Hiltunen Thoren M."/>
            <person name="Johannesson H."/>
        </authorList>
    </citation>
    <scope>NUCLEOTIDE SEQUENCE</scope>
    <source>
        <strain evidence="2">CBS 892.96</strain>
    </source>
</reference>
<keyword evidence="3" id="KW-1185">Reference proteome</keyword>
<dbReference type="EMBL" id="MU866552">
    <property type="protein sequence ID" value="KAK4171498.1"/>
    <property type="molecule type" value="Genomic_DNA"/>
</dbReference>
<dbReference type="Proteomes" id="UP001302321">
    <property type="component" value="Unassembled WGS sequence"/>
</dbReference>
<accession>A0AAN6VXF1</accession>
<evidence type="ECO:0000313" key="2">
    <source>
        <dbReference type="EMBL" id="KAK4171498.1"/>
    </source>
</evidence>
<feature type="region of interest" description="Disordered" evidence="1">
    <location>
        <begin position="14"/>
        <end position="37"/>
    </location>
</feature>
<gene>
    <name evidence="2" type="ORF">QBC36DRAFT_339828</name>
</gene>
<proteinExistence type="predicted"/>
<comment type="caution">
    <text evidence="2">The sequence shown here is derived from an EMBL/GenBank/DDBJ whole genome shotgun (WGS) entry which is preliminary data.</text>
</comment>
<reference evidence="2" key="2">
    <citation type="submission" date="2023-05" db="EMBL/GenBank/DDBJ databases">
        <authorList>
            <consortium name="Lawrence Berkeley National Laboratory"/>
            <person name="Steindorff A."/>
            <person name="Hensen N."/>
            <person name="Bonometti L."/>
            <person name="Westerberg I."/>
            <person name="Brannstrom I.O."/>
            <person name="Guillou S."/>
            <person name="Cros-Aarteil S."/>
            <person name="Calhoun S."/>
            <person name="Haridas S."/>
            <person name="Kuo A."/>
            <person name="Mondo S."/>
            <person name="Pangilinan J."/>
            <person name="Riley R."/>
            <person name="Labutti K."/>
            <person name="Andreopoulos B."/>
            <person name="Lipzen A."/>
            <person name="Chen C."/>
            <person name="Yanf M."/>
            <person name="Daum C."/>
            <person name="Ng V."/>
            <person name="Clum A."/>
            <person name="Ohm R."/>
            <person name="Martin F."/>
            <person name="Silar P."/>
            <person name="Natvig D."/>
            <person name="Lalanne C."/>
            <person name="Gautier V."/>
            <person name="Ament-Velasquez S.L."/>
            <person name="Kruys A."/>
            <person name="Hutchinson M.I."/>
            <person name="Powell A.J."/>
            <person name="Barry K."/>
            <person name="Miller A.N."/>
            <person name="Grigoriev I.V."/>
            <person name="Debuchy R."/>
            <person name="Gladieux P."/>
            <person name="Thoren M.H."/>
            <person name="Johannesson H."/>
        </authorList>
    </citation>
    <scope>NUCLEOTIDE SEQUENCE</scope>
    <source>
        <strain evidence="2">CBS 892.96</strain>
    </source>
</reference>
<feature type="compositionally biased region" description="Basic residues" evidence="1">
    <location>
        <begin position="14"/>
        <end position="33"/>
    </location>
</feature>
<sequence>MAFFKLLLKLFKRKQSKDTKKKKNSNKPPKQHHQQQFVAVQQPVPIQQSIQGGKVTYVQPLQQQQQQQYVQAPVQQQQQYVQVPVQQQQQPFNPQVAANKVMAQQMAGYANGMTGNRIPQKYVNQGAAYAVGYVGGKQKAPAQAQASGYYAVAA</sequence>
<dbReference type="AlphaFoldDB" id="A0AAN6VXF1"/>
<evidence type="ECO:0000256" key="1">
    <source>
        <dbReference type="SAM" id="MobiDB-lite"/>
    </source>
</evidence>